<protein>
    <submittedName>
        <fullName evidence="3">RNA polymerase subunit sigma</fullName>
    </submittedName>
</protein>
<dbReference type="InterPro" id="IPR013324">
    <property type="entry name" value="RNA_pol_sigma_r3/r4-like"/>
</dbReference>
<feature type="domain" description="DUF6596" evidence="2">
    <location>
        <begin position="186"/>
        <end position="287"/>
    </location>
</feature>
<dbReference type="InterPro" id="IPR046531">
    <property type="entry name" value="DUF6596"/>
</dbReference>
<dbReference type="Pfam" id="PF04542">
    <property type="entry name" value="Sigma70_r2"/>
    <property type="match status" value="1"/>
</dbReference>
<dbReference type="Gene3D" id="1.10.1740.10">
    <property type="match status" value="1"/>
</dbReference>
<dbReference type="InterPro" id="IPR007627">
    <property type="entry name" value="RNA_pol_sigma70_r2"/>
</dbReference>
<reference evidence="3 4" key="1">
    <citation type="submission" date="2021-04" db="EMBL/GenBank/DDBJ databases">
        <title>Chitinophaga sp. nov., isolated from the rhizosphere soil.</title>
        <authorList>
            <person name="He S."/>
        </authorList>
    </citation>
    <scope>NUCLEOTIDE SEQUENCE [LARGE SCALE GENOMIC DNA]</scope>
    <source>
        <strain evidence="3 4">2R12</strain>
    </source>
</reference>
<comment type="caution">
    <text evidence="3">The sequence shown here is derived from an EMBL/GenBank/DDBJ whole genome shotgun (WGS) entry which is preliminary data.</text>
</comment>
<evidence type="ECO:0000313" key="4">
    <source>
        <dbReference type="Proteomes" id="UP000676386"/>
    </source>
</evidence>
<evidence type="ECO:0000259" key="1">
    <source>
        <dbReference type="Pfam" id="PF04542"/>
    </source>
</evidence>
<dbReference type="Proteomes" id="UP000676386">
    <property type="component" value="Unassembled WGS sequence"/>
</dbReference>
<dbReference type="PANTHER" id="PTHR47756">
    <property type="entry name" value="BLL6612 PROTEIN-RELATED"/>
    <property type="match status" value="1"/>
</dbReference>
<dbReference type="RefSeq" id="WP_211976582.1">
    <property type="nucleotide sequence ID" value="NZ_CBFHAM010000063.1"/>
</dbReference>
<sequence>METGHASLKQLFQQEFSKMVAVISHMYGLEHIETAEDIVSETFLTATESWNEKGLPANPTAWLYMVAKQKTLYHFRRNKIYEQKVMPELTAREEKSAEMDDLSFSPQQIKDSQLQMLFAICNPAIASEAQIGLALRILCGFGIDEIAEAFLSNKETINKRLFRAKEKLRTENIKMELPPEHEIVNRLDNVLHIIYLLFSEGYYSQTQNQILQKDLCIEALRLGLMLTEYNKTNLPKTNALIALMCFHASRFNARQTNDDTMVLYEEQNETLWDKALINQGQHFLALSAAGDEVSSYHLEARIAYWHCIKEDTPEKWEDILQLYNELLMINYSPSVALNRTFALYKANGQQAALIEAEKLKLENNHFYFLLLGELYKNIDPKKAMANLQRAYDLAKTQAEKQGIKRMMERF</sequence>
<dbReference type="SUPFAM" id="SSF88946">
    <property type="entry name" value="Sigma2 domain of RNA polymerase sigma factors"/>
    <property type="match status" value="1"/>
</dbReference>
<accession>A0ABS5J862</accession>
<evidence type="ECO:0000259" key="2">
    <source>
        <dbReference type="Pfam" id="PF20239"/>
    </source>
</evidence>
<keyword evidence="4" id="KW-1185">Reference proteome</keyword>
<dbReference type="InterPro" id="IPR013325">
    <property type="entry name" value="RNA_pol_sigma_r2"/>
</dbReference>
<evidence type="ECO:0000313" key="3">
    <source>
        <dbReference type="EMBL" id="MBS0031417.1"/>
    </source>
</evidence>
<dbReference type="PANTHER" id="PTHR47756:SF2">
    <property type="entry name" value="BLL6612 PROTEIN"/>
    <property type="match status" value="1"/>
</dbReference>
<dbReference type="SUPFAM" id="SSF88659">
    <property type="entry name" value="Sigma3 and sigma4 domains of RNA polymerase sigma factors"/>
    <property type="match status" value="1"/>
</dbReference>
<organism evidence="3 4">
    <name type="scientific">Chitinophaga hostae</name>
    <dbReference type="NCBI Taxonomy" id="2831022"/>
    <lineage>
        <taxon>Bacteria</taxon>
        <taxon>Pseudomonadati</taxon>
        <taxon>Bacteroidota</taxon>
        <taxon>Chitinophagia</taxon>
        <taxon>Chitinophagales</taxon>
        <taxon>Chitinophagaceae</taxon>
        <taxon>Chitinophaga</taxon>
    </lineage>
</organism>
<dbReference type="EMBL" id="JAGTXB010000022">
    <property type="protein sequence ID" value="MBS0031417.1"/>
    <property type="molecule type" value="Genomic_DNA"/>
</dbReference>
<feature type="domain" description="RNA polymerase sigma-70 region 2" evidence="1">
    <location>
        <begin position="21"/>
        <end position="79"/>
    </location>
</feature>
<gene>
    <name evidence="3" type="ORF">KE626_29070</name>
</gene>
<proteinExistence type="predicted"/>
<name>A0ABS5J862_9BACT</name>
<dbReference type="Pfam" id="PF20239">
    <property type="entry name" value="DUF6596"/>
    <property type="match status" value="1"/>
</dbReference>